<dbReference type="Proteomes" id="UP000662637">
    <property type="component" value="Unassembled WGS sequence"/>
</dbReference>
<dbReference type="PANTHER" id="PTHR31169:SF2">
    <property type="entry name" value="CELL DIVISION CYCLE-ASSOCIATED PROTEIN 7"/>
    <property type="match status" value="1"/>
</dbReference>
<reference evidence="11" key="1">
    <citation type="submission" date="2020-08" db="EMBL/GenBank/DDBJ databases">
        <authorList>
            <person name="Shumante A."/>
            <person name="Zimin A.V."/>
            <person name="Puiu D."/>
            <person name="Salzberg S.L."/>
        </authorList>
    </citation>
    <scope>NUCLEOTIDE SEQUENCE</scope>
    <source>
        <strain evidence="11">WC2-LM</strain>
        <tissue evidence="11">Liver</tissue>
    </source>
</reference>
<evidence type="ECO:0000256" key="1">
    <source>
        <dbReference type="ARBA" id="ARBA00004123"/>
    </source>
</evidence>
<evidence type="ECO:0000256" key="8">
    <source>
        <dbReference type="ARBA" id="ARBA00023163"/>
    </source>
</evidence>
<dbReference type="EMBL" id="WJEC01000031">
    <property type="protein sequence ID" value="KAF7486749.1"/>
    <property type="molecule type" value="Genomic_DNA"/>
</dbReference>
<keyword evidence="5" id="KW-0597">Phosphoprotein</keyword>
<name>A0A834V9E0_MARMO</name>
<keyword evidence="6" id="KW-0832">Ubl conjugation</keyword>
<dbReference type="AlphaFoldDB" id="A0A834V9E0"/>
<keyword evidence="9" id="KW-0539">Nucleus</keyword>
<accession>A0A834V9E0</accession>
<evidence type="ECO:0000256" key="5">
    <source>
        <dbReference type="ARBA" id="ARBA00022553"/>
    </source>
</evidence>
<evidence type="ECO:0000313" key="12">
    <source>
        <dbReference type="Proteomes" id="UP000662637"/>
    </source>
</evidence>
<evidence type="ECO:0000256" key="4">
    <source>
        <dbReference type="ARBA" id="ARBA00022499"/>
    </source>
</evidence>
<keyword evidence="8" id="KW-0804">Transcription</keyword>
<evidence type="ECO:0000256" key="7">
    <source>
        <dbReference type="ARBA" id="ARBA00023015"/>
    </source>
</evidence>
<protein>
    <recommendedName>
        <fullName evidence="10">Zinc-finger domain-containing protein</fullName>
    </recommendedName>
</protein>
<comment type="subcellular location">
    <subcellularLocation>
        <location evidence="2">Cytoplasm</location>
    </subcellularLocation>
    <subcellularLocation>
        <location evidence="1">Nucleus</location>
    </subcellularLocation>
</comment>
<keyword evidence="3" id="KW-0963">Cytoplasm</keyword>
<evidence type="ECO:0000256" key="3">
    <source>
        <dbReference type="ARBA" id="ARBA00022490"/>
    </source>
</evidence>
<keyword evidence="4" id="KW-1017">Isopeptide bond</keyword>
<sequence length="124" mass="14091">MSWRTSAATLERRYITVHWDLLVIRANRKPLIPKQTAETQTAGILRGQFCGPCLRNGYGEEVRDALLNANWHCPPCRGICNCSFCRQRDGQCATGVLVYLAKYHGFGDVHDYLNSLKQEFETQA</sequence>
<dbReference type="Pfam" id="PF10497">
    <property type="entry name" value="zf-4CXXC_R1"/>
    <property type="match status" value="1"/>
</dbReference>
<dbReference type="InterPro" id="IPR018866">
    <property type="entry name" value="Znf-4CXXC_R1"/>
</dbReference>
<keyword evidence="7" id="KW-0805">Transcription regulation</keyword>
<dbReference type="InterPro" id="IPR040221">
    <property type="entry name" value="CDCA7/CDA7L"/>
</dbReference>
<evidence type="ECO:0000259" key="10">
    <source>
        <dbReference type="Pfam" id="PF10497"/>
    </source>
</evidence>
<comment type="caution">
    <text evidence="11">The sequence shown here is derived from an EMBL/GenBank/DDBJ whole genome shotgun (WGS) entry which is preliminary data.</text>
</comment>
<evidence type="ECO:0000313" key="11">
    <source>
        <dbReference type="EMBL" id="KAF7486749.1"/>
    </source>
</evidence>
<feature type="domain" description="Zinc-finger" evidence="10">
    <location>
        <begin position="34"/>
        <end position="113"/>
    </location>
</feature>
<evidence type="ECO:0000256" key="6">
    <source>
        <dbReference type="ARBA" id="ARBA00022843"/>
    </source>
</evidence>
<organism evidence="11 12">
    <name type="scientific">Marmota monax</name>
    <name type="common">Woodchuck</name>
    <dbReference type="NCBI Taxonomy" id="9995"/>
    <lineage>
        <taxon>Eukaryota</taxon>
        <taxon>Metazoa</taxon>
        <taxon>Chordata</taxon>
        <taxon>Craniata</taxon>
        <taxon>Vertebrata</taxon>
        <taxon>Euteleostomi</taxon>
        <taxon>Mammalia</taxon>
        <taxon>Eutheria</taxon>
        <taxon>Euarchontoglires</taxon>
        <taxon>Glires</taxon>
        <taxon>Rodentia</taxon>
        <taxon>Sciuromorpha</taxon>
        <taxon>Sciuridae</taxon>
        <taxon>Xerinae</taxon>
        <taxon>Marmotini</taxon>
        <taxon>Marmota</taxon>
    </lineage>
</organism>
<evidence type="ECO:0000256" key="2">
    <source>
        <dbReference type="ARBA" id="ARBA00004496"/>
    </source>
</evidence>
<proteinExistence type="predicted"/>
<evidence type="ECO:0000256" key="9">
    <source>
        <dbReference type="ARBA" id="ARBA00023242"/>
    </source>
</evidence>
<gene>
    <name evidence="11" type="ORF">GHT09_000848</name>
</gene>
<dbReference type="GO" id="GO:0006355">
    <property type="term" value="P:regulation of DNA-templated transcription"/>
    <property type="evidence" value="ECO:0007669"/>
    <property type="project" value="InterPro"/>
</dbReference>
<dbReference type="GO" id="GO:0005737">
    <property type="term" value="C:cytoplasm"/>
    <property type="evidence" value="ECO:0007669"/>
    <property type="project" value="UniProtKB-SubCell"/>
</dbReference>
<dbReference type="PANTHER" id="PTHR31169">
    <property type="entry name" value="OS05G0300700 PROTEIN"/>
    <property type="match status" value="1"/>
</dbReference>
<dbReference type="GO" id="GO:0005634">
    <property type="term" value="C:nucleus"/>
    <property type="evidence" value="ECO:0007669"/>
    <property type="project" value="UniProtKB-SubCell"/>
</dbReference>